<evidence type="ECO:0000256" key="1">
    <source>
        <dbReference type="SAM" id="MobiDB-lite"/>
    </source>
</evidence>
<keyword evidence="3" id="KW-1185">Reference proteome</keyword>
<sequence>MSDGTVCRPLTRLPYEAPQVCTLKLCAMPGRICEASFKPLQIQNLGVSVERLRNEQTSRPQHGQHGQTLAPTPSP</sequence>
<accession>A0AAV4BXH4</accession>
<feature type="compositionally biased region" description="Polar residues" evidence="1">
    <location>
        <begin position="57"/>
        <end position="75"/>
    </location>
</feature>
<proteinExistence type="predicted"/>
<name>A0AAV4BXH4_9GAST</name>
<reference evidence="2 3" key="1">
    <citation type="journal article" date="2021" name="Elife">
        <title>Chloroplast acquisition without the gene transfer in kleptoplastic sea slugs, Plakobranchus ocellatus.</title>
        <authorList>
            <person name="Maeda T."/>
            <person name="Takahashi S."/>
            <person name="Yoshida T."/>
            <person name="Shimamura S."/>
            <person name="Takaki Y."/>
            <person name="Nagai Y."/>
            <person name="Toyoda A."/>
            <person name="Suzuki Y."/>
            <person name="Arimoto A."/>
            <person name="Ishii H."/>
            <person name="Satoh N."/>
            <person name="Nishiyama T."/>
            <person name="Hasebe M."/>
            <person name="Maruyama T."/>
            <person name="Minagawa J."/>
            <person name="Obokata J."/>
            <person name="Shigenobu S."/>
        </authorList>
    </citation>
    <scope>NUCLEOTIDE SEQUENCE [LARGE SCALE GENOMIC DNA]</scope>
</reference>
<protein>
    <submittedName>
        <fullName evidence="2">Uncharacterized protein</fullName>
    </submittedName>
</protein>
<dbReference type="EMBL" id="BLXT01005577">
    <property type="protein sequence ID" value="GFO24020.1"/>
    <property type="molecule type" value="Genomic_DNA"/>
</dbReference>
<organism evidence="2 3">
    <name type="scientific">Plakobranchus ocellatus</name>
    <dbReference type="NCBI Taxonomy" id="259542"/>
    <lineage>
        <taxon>Eukaryota</taxon>
        <taxon>Metazoa</taxon>
        <taxon>Spiralia</taxon>
        <taxon>Lophotrochozoa</taxon>
        <taxon>Mollusca</taxon>
        <taxon>Gastropoda</taxon>
        <taxon>Heterobranchia</taxon>
        <taxon>Euthyneura</taxon>
        <taxon>Panpulmonata</taxon>
        <taxon>Sacoglossa</taxon>
        <taxon>Placobranchoidea</taxon>
        <taxon>Plakobranchidae</taxon>
        <taxon>Plakobranchus</taxon>
    </lineage>
</organism>
<evidence type="ECO:0000313" key="3">
    <source>
        <dbReference type="Proteomes" id="UP000735302"/>
    </source>
</evidence>
<feature type="region of interest" description="Disordered" evidence="1">
    <location>
        <begin position="51"/>
        <end position="75"/>
    </location>
</feature>
<dbReference type="AlphaFoldDB" id="A0AAV4BXH4"/>
<gene>
    <name evidence="2" type="ORF">PoB_005052500</name>
</gene>
<comment type="caution">
    <text evidence="2">The sequence shown here is derived from an EMBL/GenBank/DDBJ whole genome shotgun (WGS) entry which is preliminary data.</text>
</comment>
<dbReference type="Proteomes" id="UP000735302">
    <property type="component" value="Unassembled WGS sequence"/>
</dbReference>
<evidence type="ECO:0000313" key="2">
    <source>
        <dbReference type="EMBL" id="GFO24020.1"/>
    </source>
</evidence>